<comment type="caution">
    <text evidence="2">The sequence shown here is derived from an EMBL/GenBank/DDBJ whole genome shotgun (WGS) entry which is preliminary data.</text>
</comment>
<protein>
    <submittedName>
        <fullName evidence="2">Uncharacterized protein</fullName>
    </submittedName>
</protein>
<sequence length="141" mass="15794">MVERHGSGTGVCVGLTAKPPVETLHVNRKETQSVRVSQEDVDRQADRQGRGRSNEEEEEEKEGGSLLSIWVTFVRSLTVISRQGPAQESLPIRDLNISACNPVYRLDTQMGSSNSVYKNPFFLQQISCREVNLYQTWLLAG</sequence>
<evidence type="ECO:0000313" key="2">
    <source>
        <dbReference type="EMBL" id="KAK4760888.1"/>
    </source>
</evidence>
<accession>A0AAN7K3D9</accession>
<evidence type="ECO:0000256" key="1">
    <source>
        <dbReference type="SAM" id="MobiDB-lite"/>
    </source>
</evidence>
<proteinExistence type="predicted"/>
<dbReference type="EMBL" id="JAXIOK010000010">
    <property type="protein sequence ID" value="KAK4760888.1"/>
    <property type="molecule type" value="Genomic_DNA"/>
</dbReference>
<feature type="region of interest" description="Disordered" evidence="1">
    <location>
        <begin position="1"/>
        <end position="64"/>
    </location>
</feature>
<organism evidence="2 3">
    <name type="scientific">Trapa incisa</name>
    <dbReference type="NCBI Taxonomy" id="236973"/>
    <lineage>
        <taxon>Eukaryota</taxon>
        <taxon>Viridiplantae</taxon>
        <taxon>Streptophyta</taxon>
        <taxon>Embryophyta</taxon>
        <taxon>Tracheophyta</taxon>
        <taxon>Spermatophyta</taxon>
        <taxon>Magnoliopsida</taxon>
        <taxon>eudicotyledons</taxon>
        <taxon>Gunneridae</taxon>
        <taxon>Pentapetalae</taxon>
        <taxon>rosids</taxon>
        <taxon>malvids</taxon>
        <taxon>Myrtales</taxon>
        <taxon>Lythraceae</taxon>
        <taxon>Trapa</taxon>
    </lineage>
</organism>
<evidence type="ECO:0000313" key="3">
    <source>
        <dbReference type="Proteomes" id="UP001345219"/>
    </source>
</evidence>
<reference evidence="2 3" key="1">
    <citation type="journal article" date="2023" name="Hortic Res">
        <title>Pangenome of water caltrop reveals structural variations and asymmetric subgenome divergence after allopolyploidization.</title>
        <authorList>
            <person name="Zhang X."/>
            <person name="Chen Y."/>
            <person name="Wang L."/>
            <person name="Yuan Y."/>
            <person name="Fang M."/>
            <person name="Shi L."/>
            <person name="Lu R."/>
            <person name="Comes H.P."/>
            <person name="Ma Y."/>
            <person name="Chen Y."/>
            <person name="Huang G."/>
            <person name="Zhou Y."/>
            <person name="Zheng Z."/>
            <person name="Qiu Y."/>
        </authorList>
    </citation>
    <scope>NUCLEOTIDE SEQUENCE [LARGE SCALE GENOMIC DNA]</scope>
    <source>
        <tissue evidence="2">Roots</tissue>
    </source>
</reference>
<gene>
    <name evidence="2" type="ORF">SAY87_005781</name>
</gene>
<dbReference type="Proteomes" id="UP001345219">
    <property type="component" value="Chromosome 5"/>
</dbReference>
<feature type="compositionally biased region" description="Basic and acidic residues" evidence="1">
    <location>
        <begin position="25"/>
        <end position="54"/>
    </location>
</feature>
<dbReference type="AlphaFoldDB" id="A0AAN7K3D9"/>
<name>A0AAN7K3D9_9MYRT</name>
<keyword evidence="3" id="KW-1185">Reference proteome</keyword>